<dbReference type="PIRSF" id="PIRSF017617">
    <property type="entry name" value="Thr_aldolase"/>
    <property type="match status" value="1"/>
</dbReference>
<dbReference type="InterPro" id="IPR023603">
    <property type="entry name" value="Low_specificity_L-TA-like"/>
</dbReference>
<comment type="similarity">
    <text evidence="2">Belongs to the threonine aldolase family.</text>
</comment>
<dbReference type="PANTHER" id="PTHR48097">
    <property type="entry name" value="L-THREONINE ALDOLASE-RELATED"/>
    <property type="match status" value="1"/>
</dbReference>
<dbReference type="InterPro" id="IPR015421">
    <property type="entry name" value="PyrdxlP-dep_Trfase_major"/>
</dbReference>
<dbReference type="SUPFAM" id="SSF53383">
    <property type="entry name" value="PLP-dependent transferases"/>
    <property type="match status" value="1"/>
</dbReference>
<evidence type="ECO:0000256" key="4">
    <source>
        <dbReference type="ARBA" id="ARBA00022898"/>
    </source>
</evidence>
<keyword evidence="4" id="KW-0663">Pyridoxal phosphate</keyword>
<dbReference type="InterPro" id="IPR001597">
    <property type="entry name" value="ArAA_b-elim_lyase/Thr_aldolase"/>
</dbReference>
<evidence type="ECO:0000313" key="6">
    <source>
        <dbReference type="EMBL" id="MDQ0324273.1"/>
    </source>
</evidence>
<evidence type="ECO:0000256" key="1">
    <source>
        <dbReference type="ARBA" id="ARBA00001933"/>
    </source>
</evidence>
<dbReference type="PANTHER" id="PTHR48097:SF9">
    <property type="entry name" value="L-THREONINE ALDOLASE"/>
    <property type="match status" value="1"/>
</dbReference>
<comment type="subunit">
    <text evidence="3">Homotetramer.</text>
</comment>
<dbReference type="NCBIfam" id="NF041359">
    <property type="entry name" value="GntG_guanitoxin"/>
    <property type="match status" value="1"/>
</dbReference>
<evidence type="ECO:0000259" key="5">
    <source>
        <dbReference type="Pfam" id="PF01212"/>
    </source>
</evidence>
<accession>A0ABU0C178</accession>
<dbReference type="Proteomes" id="UP001230253">
    <property type="component" value="Unassembled WGS sequence"/>
</dbReference>
<dbReference type="EC" id="4.1.2.5" evidence="6"/>
<dbReference type="RefSeq" id="WP_307152584.1">
    <property type="nucleotide sequence ID" value="NZ_JAUSUK010000001.1"/>
</dbReference>
<keyword evidence="7" id="KW-1185">Reference proteome</keyword>
<dbReference type="GO" id="GO:0004793">
    <property type="term" value="F:threonine aldolase activity"/>
    <property type="evidence" value="ECO:0007669"/>
    <property type="project" value="UniProtKB-EC"/>
</dbReference>
<comment type="cofactor">
    <cofactor evidence="1">
        <name>pyridoxal 5'-phosphate</name>
        <dbReference type="ChEBI" id="CHEBI:597326"/>
    </cofactor>
</comment>
<gene>
    <name evidence="6" type="ORF">J2R99_000122</name>
</gene>
<dbReference type="InterPro" id="IPR015422">
    <property type="entry name" value="PyrdxlP-dep_Trfase_small"/>
</dbReference>
<reference evidence="6 7" key="1">
    <citation type="submission" date="2023-07" db="EMBL/GenBank/DDBJ databases">
        <title>Genomic Encyclopedia of Type Strains, Phase IV (KMG-IV): sequencing the most valuable type-strain genomes for metagenomic binning, comparative biology and taxonomic classification.</title>
        <authorList>
            <person name="Goeker M."/>
        </authorList>
    </citation>
    <scope>NUCLEOTIDE SEQUENCE [LARGE SCALE GENOMIC DNA]</scope>
    <source>
        <strain evidence="6 7">DSM 11549</strain>
    </source>
</reference>
<dbReference type="Gene3D" id="3.40.640.10">
    <property type="entry name" value="Type I PLP-dependent aspartate aminotransferase-like (Major domain)"/>
    <property type="match status" value="1"/>
</dbReference>
<evidence type="ECO:0000256" key="3">
    <source>
        <dbReference type="ARBA" id="ARBA00011881"/>
    </source>
</evidence>
<dbReference type="EMBL" id="JAUSUK010000001">
    <property type="protein sequence ID" value="MDQ0324273.1"/>
    <property type="molecule type" value="Genomic_DNA"/>
</dbReference>
<evidence type="ECO:0000313" key="7">
    <source>
        <dbReference type="Proteomes" id="UP001230253"/>
    </source>
</evidence>
<keyword evidence="6" id="KW-0456">Lyase</keyword>
<name>A0ABU0C178_9BRAD</name>
<dbReference type="Pfam" id="PF01212">
    <property type="entry name" value="Beta_elim_lyase"/>
    <property type="match status" value="1"/>
</dbReference>
<feature type="domain" description="Aromatic amino acid beta-eliminating lyase/threonine aldolase" evidence="5">
    <location>
        <begin position="14"/>
        <end position="296"/>
    </location>
</feature>
<sequence>MTSATSATSAIEIDLVSDTSTRPSRDMLARMMAAETGDEQRGEDPTVLRLCEQIAGLLGMEDALFLPSGTMCNQIAFLVHCRPGDEIIAAENAHVFGSEGAGASALAGAQFHTIATPSGIFDAAAVAAHIRAPRMRRPRSRVISVEQTTNRGGGAIWPVEELAAIVALAREHSLAAHMDGARLFNAVVAAKTPAKIFTAGFDSAWVDLSKGLGCPVGGVLAGSKDFIAEAWHWKHRLGGAMRQSGILAGAGLYALDHNVERLAEDHANARLFADIVRGLDGVTVSPENVVTNILFLELDERLEAAAIATALKEHGVRIGVEGPRRMRVVTHLDVTRDGVERAGRAFAETVQTMLG</sequence>
<comment type="caution">
    <text evidence="6">The sequence shown here is derived from an EMBL/GenBank/DDBJ whole genome shotgun (WGS) entry which is preliminary data.</text>
</comment>
<dbReference type="InterPro" id="IPR015424">
    <property type="entry name" value="PyrdxlP-dep_Trfase"/>
</dbReference>
<evidence type="ECO:0000256" key="2">
    <source>
        <dbReference type="ARBA" id="ARBA00006966"/>
    </source>
</evidence>
<organism evidence="6 7">
    <name type="scientific">Rhodopseudomonas julia</name>
    <dbReference type="NCBI Taxonomy" id="200617"/>
    <lineage>
        <taxon>Bacteria</taxon>
        <taxon>Pseudomonadati</taxon>
        <taxon>Pseudomonadota</taxon>
        <taxon>Alphaproteobacteria</taxon>
        <taxon>Hyphomicrobiales</taxon>
        <taxon>Nitrobacteraceae</taxon>
        <taxon>Rhodopseudomonas</taxon>
    </lineage>
</organism>
<dbReference type="Gene3D" id="3.90.1150.10">
    <property type="entry name" value="Aspartate Aminotransferase, domain 1"/>
    <property type="match status" value="1"/>
</dbReference>
<proteinExistence type="inferred from homology"/>
<protein>
    <submittedName>
        <fullName evidence="6">Threonine aldolase</fullName>
        <ecNumber evidence="6">4.1.2.5</ecNumber>
    </submittedName>
</protein>